<sequence length="127" mass="14357">MEAEERERRGERRVTPSVVAAFPPPSPKLLGSPSMHPCCCCVAGASRRCTGRRRTQMRPLSSWVLIVASYSIVRRCRNRARFIGSSSVVNSAFWAIRLREIIGGNAIQFRNEEKRDSTHLIMRIANN</sequence>
<protein>
    <submittedName>
        <fullName evidence="2">Uncharacterized protein</fullName>
    </submittedName>
</protein>
<dbReference type="AlphaFoldDB" id="A0A445E8I2"/>
<evidence type="ECO:0000313" key="2">
    <source>
        <dbReference type="EMBL" id="RYR71826.1"/>
    </source>
</evidence>
<evidence type="ECO:0000256" key="1">
    <source>
        <dbReference type="SAM" id="MobiDB-lite"/>
    </source>
</evidence>
<dbReference type="EMBL" id="SDMP01000002">
    <property type="protein sequence ID" value="RYR71826.1"/>
    <property type="molecule type" value="Genomic_DNA"/>
</dbReference>
<feature type="compositionally biased region" description="Basic and acidic residues" evidence="1">
    <location>
        <begin position="1"/>
        <end position="14"/>
    </location>
</feature>
<organism evidence="2 3">
    <name type="scientific">Arachis hypogaea</name>
    <name type="common">Peanut</name>
    <dbReference type="NCBI Taxonomy" id="3818"/>
    <lineage>
        <taxon>Eukaryota</taxon>
        <taxon>Viridiplantae</taxon>
        <taxon>Streptophyta</taxon>
        <taxon>Embryophyta</taxon>
        <taxon>Tracheophyta</taxon>
        <taxon>Spermatophyta</taxon>
        <taxon>Magnoliopsida</taxon>
        <taxon>eudicotyledons</taxon>
        <taxon>Gunneridae</taxon>
        <taxon>Pentapetalae</taxon>
        <taxon>rosids</taxon>
        <taxon>fabids</taxon>
        <taxon>Fabales</taxon>
        <taxon>Fabaceae</taxon>
        <taxon>Papilionoideae</taxon>
        <taxon>50 kb inversion clade</taxon>
        <taxon>dalbergioids sensu lato</taxon>
        <taxon>Dalbergieae</taxon>
        <taxon>Pterocarpus clade</taxon>
        <taxon>Arachis</taxon>
    </lineage>
</organism>
<reference evidence="2 3" key="1">
    <citation type="submission" date="2019-01" db="EMBL/GenBank/DDBJ databases">
        <title>Sequencing of cultivated peanut Arachis hypogaea provides insights into genome evolution and oil improvement.</title>
        <authorList>
            <person name="Chen X."/>
        </authorList>
    </citation>
    <scope>NUCLEOTIDE SEQUENCE [LARGE SCALE GENOMIC DNA]</scope>
    <source>
        <strain evidence="3">cv. Fuhuasheng</strain>
        <tissue evidence="2">Leaves</tissue>
    </source>
</reference>
<comment type="caution">
    <text evidence="2">The sequence shown here is derived from an EMBL/GenBank/DDBJ whole genome shotgun (WGS) entry which is preliminary data.</text>
</comment>
<keyword evidence="3" id="KW-1185">Reference proteome</keyword>
<evidence type="ECO:0000313" key="3">
    <source>
        <dbReference type="Proteomes" id="UP000289738"/>
    </source>
</evidence>
<gene>
    <name evidence="2" type="ORF">Ahy_A02g006045</name>
</gene>
<name>A0A445E8I2_ARAHY</name>
<accession>A0A445E8I2</accession>
<proteinExistence type="predicted"/>
<feature type="region of interest" description="Disordered" evidence="1">
    <location>
        <begin position="1"/>
        <end position="20"/>
    </location>
</feature>
<dbReference type="Proteomes" id="UP000289738">
    <property type="component" value="Chromosome A02"/>
</dbReference>